<dbReference type="InterPro" id="IPR036431">
    <property type="entry name" value="ARID_dom_sf"/>
</dbReference>
<dbReference type="CDD" id="cd16867">
    <property type="entry name" value="ARID_ARID3"/>
    <property type="match status" value="1"/>
</dbReference>
<dbReference type="GO" id="GO:0003677">
    <property type="term" value="F:DNA binding"/>
    <property type="evidence" value="ECO:0007669"/>
    <property type="project" value="UniProtKB-UniRule"/>
</dbReference>
<evidence type="ECO:0000256" key="2">
    <source>
        <dbReference type="ARBA" id="ARBA00022490"/>
    </source>
</evidence>
<evidence type="ECO:0000256" key="8">
    <source>
        <dbReference type="SAM" id="MobiDB-lite"/>
    </source>
</evidence>
<dbReference type="PANTHER" id="PTHR15348">
    <property type="entry name" value="AT-RICH INTERACTIVE DOMAIN-CONTAINING PROTEIN ARID DOMAIN- CONTAINING PROTEIN DEAD RINGER PROTEIN B-CELL REGULATOR OF IGH TRANSCRIPTION BRIGHT"/>
    <property type="match status" value="1"/>
</dbReference>
<dbReference type="AlphaFoldDB" id="A0A8D0EN74"/>
<feature type="domain" description="REKLES" evidence="10">
    <location>
        <begin position="382"/>
        <end position="460"/>
    </location>
</feature>
<dbReference type="SUPFAM" id="SSF46774">
    <property type="entry name" value="ARID-like"/>
    <property type="match status" value="1"/>
</dbReference>
<dbReference type="InterPro" id="IPR045147">
    <property type="entry name" value="ARI3A/B/C"/>
</dbReference>
<evidence type="ECO:0000256" key="7">
    <source>
        <dbReference type="RuleBase" id="RU369100"/>
    </source>
</evidence>
<dbReference type="PANTHER" id="PTHR15348:SF1">
    <property type="entry name" value="AT-RICH INTERACTIVE DOMAIN-CONTAINING PROTEIN 3A"/>
    <property type="match status" value="1"/>
</dbReference>
<dbReference type="GO" id="GO:0005634">
    <property type="term" value="C:nucleus"/>
    <property type="evidence" value="ECO:0007669"/>
    <property type="project" value="UniProtKB-SubCell"/>
</dbReference>
<feature type="region of interest" description="Disordered" evidence="8">
    <location>
        <begin position="1"/>
        <end position="41"/>
    </location>
</feature>
<reference evidence="11" key="2">
    <citation type="submission" date="2025-09" db="UniProtKB">
        <authorList>
            <consortium name="Ensembl"/>
        </authorList>
    </citation>
    <scope>IDENTIFICATION</scope>
</reference>
<keyword evidence="5" id="KW-0804">Transcription</keyword>
<keyword evidence="3 7" id="KW-0805">Transcription regulation</keyword>
<keyword evidence="2" id="KW-0963">Cytoplasm</keyword>
<dbReference type="PROSITE" id="PS51486">
    <property type="entry name" value="REKLES"/>
    <property type="match status" value="1"/>
</dbReference>
<organism evidence="11 12">
    <name type="scientific">Strix occidentalis caurina</name>
    <name type="common">northern spotted owl</name>
    <dbReference type="NCBI Taxonomy" id="311401"/>
    <lineage>
        <taxon>Eukaryota</taxon>
        <taxon>Metazoa</taxon>
        <taxon>Chordata</taxon>
        <taxon>Craniata</taxon>
        <taxon>Vertebrata</taxon>
        <taxon>Euteleostomi</taxon>
        <taxon>Archelosauria</taxon>
        <taxon>Archosauria</taxon>
        <taxon>Dinosauria</taxon>
        <taxon>Saurischia</taxon>
        <taxon>Theropoda</taxon>
        <taxon>Coelurosauria</taxon>
        <taxon>Aves</taxon>
        <taxon>Neognathae</taxon>
        <taxon>Neoaves</taxon>
        <taxon>Telluraves</taxon>
        <taxon>Strigiformes</taxon>
        <taxon>Strigidae</taxon>
        <taxon>Strix</taxon>
    </lineage>
</organism>
<dbReference type="SMART" id="SM00501">
    <property type="entry name" value="BRIGHT"/>
    <property type="match status" value="1"/>
</dbReference>
<keyword evidence="12" id="KW-1185">Reference proteome</keyword>
<evidence type="ECO:0000256" key="1">
    <source>
        <dbReference type="ARBA" id="ARBA00004496"/>
    </source>
</evidence>
<evidence type="ECO:0000256" key="4">
    <source>
        <dbReference type="ARBA" id="ARBA00023125"/>
    </source>
</evidence>
<sequence>MLAGERLPAPRPPSDGHKAVWGSPRSAPASPGGFAAFQRGTGSAGQVQLPARARPVAHGLTLWVCTVAHQLAPWLTGLPLPTLAPALAPSGTAGAEDGSRRSVAPFCAELTTDAKNNRDWRPREEPGAKRGVCSGGAAPAAGEVWGSTAIPAPAFRGPALRGAGGGWPQAAGTLGTPRPSFSPLIAQLYELDGDPRRKEFLDDLFSFMQKRGTPVNRIPIMAKQVLDLYMLYTLVTEKGGLVEVINKKLWREITKGLNLPTSITSAAFTLRTQYMKYLYPYECEKRGLSNPNELQAAIDSNRREGRRQGFGSSLFTYSPGGTHGLLSSPKLPVPALGLASATNGGSIAPVQKIKKGNGQEDSPIPISMPSRLPVSLAGHPAAALEQLREKLESGEPPEKKMALVTDEQQRLMQRALQQNLLAMTAQLPMSIRINSQGTRSPGQCRPRPPPRRCPRARRGP</sequence>
<proteinExistence type="predicted"/>
<evidence type="ECO:0000259" key="9">
    <source>
        <dbReference type="PROSITE" id="PS51011"/>
    </source>
</evidence>
<comment type="subunit">
    <text evidence="7">Homodimer.</text>
</comment>
<evidence type="ECO:0000313" key="11">
    <source>
        <dbReference type="Ensembl" id="ENSSOCP00000003162.1"/>
    </source>
</evidence>
<evidence type="ECO:0000256" key="5">
    <source>
        <dbReference type="ARBA" id="ARBA00023163"/>
    </source>
</evidence>
<dbReference type="Pfam" id="PF01388">
    <property type="entry name" value="ARID"/>
    <property type="match status" value="1"/>
</dbReference>
<accession>A0A8D0EN74</accession>
<dbReference type="InterPro" id="IPR023334">
    <property type="entry name" value="REKLES_domain"/>
</dbReference>
<name>A0A8D0EN74_STROC</name>
<feature type="domain" description="ARID" evidence="9">
    <location>
        <begin position="194"/>
        <end position="286"/>
    </location>
</feature>
<evidence type="ECO:0000313" key="12">
    <source>
        <dbReference type="Proteomes" id="UP000694551"/>
    </source>
</evidence>
<dbReference type="Ensembl" id="ENSSOCT00000003239.1">
    <property type="protein sequence ID" value="ENSSOCP00000003162.1"/>
    <property type="gene ID" value="ENSSOCG00000002435.1"/>
</dbReference>
<evidence type="ECO:0000256" key="6">
    <source>
        <dbReference type="ARBA" id="ARBA00023242"/>
    </source>
</evidence>
<reference evidence="11" key="1">
    <citation type="submission" date="2025-08" db="UniProtKB">
        <authorList>
            <consortium name="Ensembl"/>
        </authorList>
    </citation>
    <scope>IDENTIFICATION</scope>
</reference>
<dbReference type="Gene3D" id="1.10.150.60">
    <property type="entry name" value="ARID DNA-binding domain"/>
    <property type="match status" value="1"/>
</dbReference>
<comment type="subcellular location">
    <subcellularLocation>
        <location evidence="1">Cytoplasm</location>
    </subcellularLocation>
    <subcellularLocation>
        <location evidence="7">Nucleus</location>
    </subcellularLocation>
</comment>
<evidence type="ECO:0000256" key="3">
    <source>
        <dbReference type="ARBA" id="ARBA00023015"/>
    </source>
</evidence>
<feature type="region of interest" description="Disordered" evidence="8">
    <location>
        <begin position="434"/>
        <end position="460"/>
    </location>
</feature>
<protein>
    <recommendedName>
        <fullName evidence="7">AT-rich interactive domain-containing protein 3</fullName>
        <shortName evidence="7">ARID domain-containing protein</shortName>
    </recommendedName>
</protein>
<dbReference type="SMART" id="SM01014">
    <property type="entry name" value="ARID"/>
    <property type="match status" value="1"/>
</dbReference>
<dbReference type="GO" id="GO:0006357">
    <property type="term" value="P:regulation of transcription by RNA polymerase II"/>
    <property type="evidence" value="ECO:0007669"/>
    <property type="project" value="InterPro"/>
</dbReference>
<evidence type="ECO:0000259" key="10">
    <source>
        <dbReference type="PROSITE" id="PS51486"/>
    </source>
</evidence>
<dbReference type="InterPro" id="IPR001606">
    <property type="entry name" value="ARID_dom"/>
</dbReference>
<dbReference type="FunFam" id="1.10.150.60:FF:000006">
    <property type="entry name" value="AT-rich interactive domain-containing protein 3A"/>
    <property type="match status" value="1"/>
</dbReference>
<keyword evidence="4 7" id="KW-0238">DNA-binding</keyword>
<dbReference type="GO" id="GO:0005737">
    <property type="term" value="C:cytoplasm"/>
    <property type="evidence" value="ECO:0007669"/>
    <property type="project" value="UniProtKB-SubCell"/>
</dbReference>
<feature type="compositionally biased region" description="Basic residues" evidence="8">
    <location>
        <begin position="448"/>
        <end position="460"/>
    </location>
</feature>
<keyword evidence="6 7" id="KW-0539">Nucleus</keyword>
<comment type="function">
    <text evidence="7">Transcription factor.</text>
</comment>
<dbReference type="PROSITE" id="PS51011">
    <property type="entry name" value="ARID"/>
    <property type="match status" value="1"/>
</dbReference>
<dbReference type="Proteomes" id="UP000694551">
    <property type="component" value="Unplaced"/>
</dbReference>